<sequence>MMIQTETIAQTTMLKQVLRPELQQNAAILEAELLWLYEVITTRIALYFEHETSYTSIRDIPLPDISAYNTPYASFVKNNALNFEERLVLILALAPHIKPELLDILSSKNKDYDRRFSEFGGLFLEGHTGLIPTAATAMFLLAGDHLRKRLQYHYLFTNDFMIIRRGIITINTIKNNTPLLSSIWMVAPEYVELLLNGKSYQAAYSPDFPAQQIQTKLSWEDLIVSRSTAHSLQEIRDWVMHGQVVLQDLDLGKRLKPGYKSLFYGPPGTGKSMAAALLGKSTGKPVYRIDLSMTVSKYIGETEKNLAKVFDQAEHHDWILFFDEADSLFGQRTQVSSANDRYGNQEIGYLLQRIEDFPGIVILASNLKDNIDEAFTRRFQSMVEFTMPGVEQRYTLWDQSFSDKLPLDPGIDLWQIAEKYELSGGLMMNVVRKCTLQAVANAQPSISKPCLETAIQQELQKEGVILS</sequence>
<keyword evidence="3 5" id="KW-0067">ATP-binding</keyword>
<dbReference type="Gene3D" id="3.40.50.300">
    <property type="entry name" value="P-loop containing nucleotide triphosphate hydrolases"/>
    <property type="match status" value="1"/>
</dbReference>
<comment type="caution">
    <text evidence="5">The sequence shown here is derived from an EMBL/GenBank/DDBJ whole genome shotgun (WGS) entry which is preliminary data.</text>
</comment>
<evidence type="ECO:0000313" key="5">
    <source>
        <dbReference type="EMBL" id="MFD2187902.1"/>
    </source>
</evidence>
<gene>
    <name evidence="5" type="ORF">ACFSJT_13950</name>
</gene>
<comment type="similarity">
    <text evidence="1">Belongs to the AAA ATPase family.</text>
</comment>
<accession>A0ABW5AZH7</accession>
<dbReference type="RefSeq" id="WP_378320905.1">
    <property type="nucleotide sequence ID" value="NZ_JBHUHY010000015.1"/>
</dbReference>
<evidence type="ECO:0000256" key="2">
    <source>
        <dbReference type="ARBA" id="ARBA00022741"/>
    </source>
</evidence>
<dbReference type="Pfam" id="PF00004">
    <property type="entry name" value="AAA"/>
    <property type="match status" value="1"/>
</dbReference>
<dbReference type="InterPro" id="IPR050221">
    <property type="entry name" value="26S_Proteasome_ATPase"/>
</dbReference>
<dbReference type="InterPro" id="IPR027417">
    <property type="entry name" value="P-loop_NTPase"/>
</dbReference>
<feature type="domain" description="AAA+ ATPase" evidence="4">
    <location>
        <begin position="257"/>
        <end position="389"/>
    </location>
</feature>
<dbReference type="PANTHER" id="PTHR23073">
    <property type="entry name" value="26S PROTEASOME REGULATORY SUBUNIT"/>
    <property type="match status" value="1"/>
</dbReference>
<dbReference type="InterPro" id="IPR003959">
    <property type="entry name" value="ATPase_AAA_core"/>
</dbReference>
<dbReference type="CDD" id="cd19481">
    <property type="entry name" value="RecA-like_protease"/>
    <property type="match status" value="1"/>
</dbReference>
<evidence type="ECO:0000256" key="3">
    <source>
        <dbReference type="ARBA" id="ARBA00022840"/>
    </source>
</evidence>
<dbReference type="GO" id="GO:0005524">
    <property type="term" value="F:ATP binding"/>
    <property type="evidence" value="ECO:0007669"/>
    <property type="project" value="UniProtKB-KW"/>
</dbReference>
<evidence type="ECO:0000256" key="1">
    <source>
        <dbReference type="ARBA" id="ARBA00006914"/>
    </source>
</evidence>
<evidence type="ECO:0000313" key="6">
    <source>
        <dbReference type="Proteomes" id="UP001597344"/>
    </source>
</evidence>
<protein>
    <submittedName>
        <fullName evidence="5">ATP-binding protein</fullName>
    </submittedName>
</protein>
<dbReference type="InterPro" id="IPR003593">
    <property type="entry name" value="AAA+_ATPase"/>
</dbReference>
<dbReference type="EMBL" id="JBHUHY010000015">
    <property type="protein sequence ID" value="MFD2187902.1"/>
    <property type="molecule type" value="Genomic_DNA"/>
</dbReference>
<dbReference type="SUPFAM" id="SSF52540">
    <property type="entry name" value="P-loop containing nucleoside triphosphate hydrolases"/>
    <property type="match status" value="1"/>
</dbReference>
<proteinExistence type="inferred from homology"/>
<keyword evidence="2" id="KW-0547">Nucleotide-binding</keyword>
<organism evidence="5 6">
    <name type="scientific">Aquimarina celericrescens</name>
    <dbReference type="NCBI Taxonomy" id="1964542"/>
    <lineage>
        <taxon>Bacteria</taxon>
        <taxon>Pseudomonadati</taxon>
        <taxon>Bacteroidota</taxon>
        <taxon>Flavobacteriia</taxon>
        <taxon>Flavobacteriales</taxon>
        <taxon>Flavobacteriaceae</taxon>
        <taxon>Aquimarina</taxon>
    </lineage>
</organism>
<dbReference type="Proteomes" id="UP001597344">
    <property type="component" value="Unassembled WGS sequence"/>
</dbReference>
<evidence type="ECO:0000259" key="4">
    <source>
        <dbReference type="SMART" id="SM00382"/>
    </source>
</evidence>
<dbReference type="SMART" id="SM00382">
    <property type="entry name" value="AAA"/>
    <property type="match status" value="1"/>
</dbReference>
<reference evidence="6" key="1">
    <citation type="journal article" date="2019" name="Int. J. Syst. Evol. Microbiol.">
        <title>The Global Catalogue of Microorganisms (GCM) 10K type strain sequencing project: providing services to taxonomists for standard genome sequencing and annotation.</title>
        <authorList>
            <consortium name="The Broad Institute Genomics Platform"/>
            <consortium name="The Broad Institute Genome Sequencing Center for Infectious Disease"/>
            <person name="Wu L."/>
            <person name="Ma J."/>
        </authorList>
    </citation>
    <scope>NUCLEOTIDE SEQUENCE [LARGE SCALE GENOMIC DNA]</scope>
    <source>
        <strain evidence="6">DT92</strain>
    </source>
</reference>
<name>A0ABW5AZH7_9FLAO</name>
<keyword evidence="6" id="KW-1185">Reference proteome</keyword>